<dbReference type="InterPro" id="IPR044878">
    <property type="entry name" value="UbiA_sf"/>
</dbReference>
<evidence type="ECO:0000256" key="1">
    <source>
        <dbReference type="ARBA" id="ARBA00004141"/>
    </source>
</evidence>
<dbReference type="EMBL" id="JBAJEX010000007">
    <property type="protein sequence ID" value="MEO1767433.1"/>
    <property type="molecule type" value="Genomic_DNA"/>
</dbReference>
<keyword evidence="11" id="KW-1185">Reference proteome</keyword>
<comment type="pathway">
    <text evidence="2">Quinol/quinone metabolism; menaquinone biosynthesis.</text>
</comment>
<feature type="transmembrane region" description="Helical" evidence="9">
    <location>
        <begin position="294"/>
        <end position="311"/>
    </location>
</feature>
<dbReference type="PANTHER" id="PTHR13929">
    <property type="entry name" value="1,4-DIHYDROXY-2-NAPHTHOATE OCTAPRENYLTRANSFERASE"/>
    <property type="match status" value="1"/>
</dbReference>
<accession>A0ABV0EIT2</accession>
<keyword evidence="4" id="KW-1003">Cell membrane</keyword>
<evidence type="ECO:0000256" key="5">
    <source>
        <dbReference type="ARBA" id="ARBA00022679"/>
    </source>
</evidence>
<dbReference type="CDD" id="cd13962">
    <property type="entry name" value="PT_UbiA_UBIAD1"/>
    <property type="match status" value="1"/>
</dbReference>
<reference evidence="10 11" key="1">
    <citation type="submission" date="2024-02" db="EMBL/GenBank/DDBJ databases">
        <title>New thermophilic sulfur-oxidizing bacteria from a hot springs of the Uzon caldera (Kamchatka, Russia).</title>
        <authorList>
            <person name="Dukat A.M."/>
            <person name="Elcheninov A.G."/>
            <person name="Frolov E.N."/>
        </authorList>
    </citation>
    <scope>NUCLEOTIDE SEQUENCE [LARGE SCALE GENOMIC DNA]</scope>
    <source>
        <strain evidence="10 11">AK1</strain>
    </source>
</reference>
<dbReference type="Proteomes" id="UP001482231">
    <property type="component" value="Unassembled WGS sequence"/>
</dbReference>
<feature type="transmembrane region" description="Helical" evidence="9">
    <location>
        <begin position="160"/>
        <end position="179"/>
    </location>
</feature>
<gene>
    <name evidence="10" type="ORF">V6E02_09435</name>
</gene>
<dbReference type="InterPro" id="IPR000537">
    <property type="entry name" value="UbiA_prenyltransferase"/>
</dbReference>
<evidence type="ECO:0000256" key="9">
    <source>
        <dbReference type="SAM" id="Phobius"/>
    </source>
</evidence>
<keyword evidence="8 9" id="KW-0472">Membrane</keyword>
<evidence type="ECO:0000256" key="6">
    <source>
        <dbReference type="ARBA" id="ARBA00022692"/>
    </source>
</evidence>
<feature type="transmembrane region" description="Helical" evidence="9">
    <location>
        <begin position="25"/>
        <end position="46"/>
    </location>
</feature>
<feature type="transmembrane region" description="Helical" evidence="9">
    <location>
        <begin position="103"/>
        <end position="124"/>
    </location>
</feature>
<comment type="caution">
    <text evidence="10">The sequence shown here is derived from an EMBL/GenBank/DDBJ whole genome shotgun (WGS) entry which is preliminary data.</text>
</comment>
<proteinExistence type="predicted"/>
<comment type="subcellular location">
    <subcellularLocation>
        <location evidence="1">Membrane</location>
        <topology evidence="1">Multi-pass membrane protein</topology>
    </subcellularLocation>
</comment>
<evidence type="ECO:0000256" key="8">
    <source>
        <dbReference type="ARBA" id="ARBA00023136"/>
    </source>
</evidence>
<organism evidence="10 11">
    <name type="scientific">Thiobacter aerophilum</name>
    <dbReference type="NCBI Taxonomy" id="3121275"/>
    <lineage>
        <taxon>Bacteria</taxon>
        <taxon>Pseudomonadati</taxon>
        <taxon>Pseudomonadota</taxon>
        <taxon>Betaproteobacteria</taxon>
        <taxon>Burkholderiales</taxon>
        <taxon>Thiobacteraceae</taxon>
        <taxon>Thiobacter</taxon>
    </lineage>
</organism>
<evidence type="ECO:0000313" key="11">
    <source>
        <dbReference type="Proteomes" id="UP001482231"/>
    </source>
</evidence>
<evidence type="ECO:0000256" key="4">
    <source>
        <dbReference type="ARBA" id="ARBA00022475"/>
    </source>
</evidence>
<dbReference type="PANTHER" id="PTHR13929:SF0">
    <property type="entry name" value="UBIA PRENYLTRANSFERASE DOMAIN-CONTAINING PROTEIN 1"/>
    <property type="match status" value="1"/>
</dbReference>
<evidence type="ECO:0000256" key="7">
    <source>
        <dbReference type="ARBA" id="ARBA00022989"/>
    </source>
</evidence>
<feature type="transmembrane region" description="Helical" evidence="9">
    <location>
        <begin position="52"/>
        <end position="70"/>
    </location>
</feature>
<protein>
    <submittedName>
        <fullName evidence="10">Prenyltransferase</fullName>
    </submittedName>
</protein>
<feature type="transmembrane region" description="Helical" evidence="9">
    <location>
        <begin position="185"/>
        <end position="205"/>
    </location>
</feature>
<keyword evidence="7 9" id="KW-1133">Transmembrane helix</keyword>
<name>A0ABV0EIT2_9BURK</name>
<keyword evidence="3" id="KW-0474">Menaquinone biosynthesis</keyword>
<keyword evidence="5" id="KW-0808">Transferase</keyword>
<sequence length="315" mass="33025">MAAREPTLAALPNPFLRYFLATRPAFLTITLVGALLGIACVVHDGITLKPLLVFVTLFAALVTHAGMNVLNDYYDALSGCDARNVDRIYPYTGGSRFIQNGVLTLRATAAFGFALLIAVIPAGLWLAWHAGPGLLAIGAFGLFLGWAYSADPLRLNGRGLGELCVALGYLLVVVGSDFVERPGFATLPWVAGTPYALLVTAILYVNQFPDRAADAASGKRHWVVRLSPSVAARGYGVFLLLAYAGLLTGIALRGLPVAAAAALAALPLSLRAWSHLVRHADTPRALAPAIRDTLGAAHLAGLLIAAALIISKGPT</sequence>
<dbReference type="InterPro" id="IPR026046">
    <property type="entry name" value="UBIAD1"/>
</dbReference>
<feature type="transmembrane region" description="Helical" evidence="9">
    <location>
        <begin position="226"/>
        <end position="244"/>
    </location>
</feature>
<dbReference type="RefSeq" id="WP_347308544.1">
    <property type="nucleotide sequence ID" value="NZ_JBAJEX010000007.1"/>
</dbReference>
<dbReference type="Gene3D" id="1.10.357.140">
    <property type="entry name" value="UbiA prenyltransferase"/>
    <property type="match status" value="1"/>
</dbReference>
<evidence type="ECO:0000256" key="2">
    <source>
        <dbReference type="ARBA" id="ARBA00004863"/>
    </source>
</evidence>
<feature type="transmembrane region" description="Helical" evidence="9">
    <location>
        <begin position="250"/>
        <end position="273"/>
    </location>
</feature>
<dbReference type="PIRSF" id="PIRSF005355">
    <property type="entry name" value="UBIAD1"/>
    <property type="match status" value="1"/>
</dbReference>
<keyword evidence="6 9" id="KW-0812">Transmembrane</keyword>
<feature type="transmembrane region" description="Helical" evidence="9">
    <location>
        <begin position="130"/>
        <end position="148"/>
    </location>
</feature>
<dbReference type="Pfam" id="PF01040">
    <property type="entry name" value="UbiA"/>
    <property type="match status" value="1"/>
</dbReference>
<evidence type="ECO:0000313" key="10">
    <source>
        <dbReference type="EMBL" id="MEO1767433.1"/>
    </source>
</evidence>
<evidence type="ECO:0000256" key="3">
    <source>
        <dbReference type="ARBA" id="ARBA00022428"/>
    </source>
</evidence>